<gene>
    <name evidence="2" type="ORF">NCTC11432_01737</name>
</gene>
<dbReference type="EMBL" id="LR134289">
    <property type="protein sequence ID" value="VEE06620.1"/>
    <property type="molecule type" value="Genomic_DNA"/>
</dbReference>
<evidence type="ECO:0000313" key="2">
    <source>
        <dbReference type="EMBL" id="VEE06620.1"/>
    </source>
</evidence>
<dbReference type="KEGG" id="cgle:NCTC11432_01737"/>
<dbReference type="Pfam" id="PF08878">
    <property type="entry name" value="HamA"/>
    <property type="match status" value="1"/>
</dbReference>
<dbReference type="AlphaFoldDB" id="A0A3S4QVR4"/>
<sequence>MTIDHIDNKTLEKLPSDSSCNIHCLHVKINDIKPIIKEIEADISDTSWINDLDELSKKVFKANAEKTINKIVNDIIAKVDSNINTDIGEYIVSYSAQHSLEINFSHKKIPLAELLKEKISGNPGFDFHSISSTNYLIFGEAKFSIDSTPRSDALEQIEKFIGDKDNGELFWLQPFLDEQTKTNIINDEKGYAAAFSFNGNSIIKILNNALESSPIKKIIQNKELYLIAVELC</sequence>
<evidence type="ECO:0000259" key="1">
    <source>
        <dbReference type="Pfam" id="PF08878"/>
    </source>
</evidence>
<dbReference type="GeneID" id="93021140"/>
<feature type="domain" description="Anti-bacteriophage protein A/HamA C-terminal" evidence="1">
    <location>
        <begin position="12"/>
        <end position="181"/>
    </location>
</feature>
<proteinExistence type="predicted"/>
<dbReference type="RefSeq" id="WP_002977871.1">
    <property type="nucleotide sequence ID" value="NZ_CP068486.1"/>
</dbReference>
<dbReference type="OrthoDB" id="7000645at2"/>
<evidence type="ECO:0000313" key="3">
    <source>
        <dbReference type="Proteomes" id="UP000279227"/>
    </source>
</evidence>
<dbReference type="STRING" id="525257.HMPREF0204_12723"/>
<accession>A0A3S4QVR4</accession>
<protein>
    <recommendedName>
        <fullName evidence="1">Anti-bacteriophage protein A/HamA C-terminal domain-containing protein</fullName>
    </recommendedName>
</protein>
<dbReference type="Proteomes" id="UP000279227">
    <property type="component" value="Chromosome"/>
</dbReference>
<name>A0A3S4QVR4_CHRGE</name>
<organism evidence="2 3">
    <name type="scientific">Chryseobacterium gleum</name>
    <name type="common">Flavobacterium gleum</name>
    <dbReference type="NCBI Taxonomy" id="250"/>
    <lineage>
        <taxon>Bacteria</taxon>
        <taxon>Pseudomonadati</taxon>
        <taxon>Bacteroidota</taxon>
        <taxon>Flavobacteriia</taxon>
        <taxon>Flavobacteriales</taxon>
        <taxon>Weeksellaceae</taxon>
        <taxon>Chryseobacterium group</taxon>
        <taxon>Chryseobacterium</taxon>
    </lineage>
</organism>
<dbReference type="InterPro" id="IPR014976">
    <property type="entry name" value="AbpA_HamA_C"/>
</dbReference>
<reference evidence="2 3" key="1">
    <citation type="submission" date="2018-12" db="EMBL/GenBank/DDBJ databases">
        <authorList>
            <consortium name="Pathogen Informatics"/>
        </authorList>
    </citation>
    <scope>NUCLEOTIDE SEQUENCE [LARGE SCALE GENOMIC DNA]</scope>
    <source>
        <strain evidence="2 3">NCTC11432</strain>
    </source>
</reference>